<dbReference type="AlphaFoldDB" id="A0A3B0P5T6"/>
<accession>A0A3B0P5T6</accession>
<organism evidence="1 2">
    <name type="scientific">Mycoplasmopsis synoviae</name>
    <name type="common">Mycoplasma synoviae</name>
    <dbReference type="NCBI Taxonomy" id="2109"/>
    <lineage>
        <taxon>Bacteria</taxon>
        <taxon>Bacillati</taxon>
        <taxon>Mycoplasmatota</taxon>
        <taxon>Mycoplasmoidales</taxon>
        <taxon>Metamycoplasmataceae</taxon>
        <taxon>Mycoplasmopsis</taxon>
    </lineage>
</organism>
<dbReference type="EMBL" id="LS991953">
    <property type="protein sequence ID" value="SYV92322.1"/>
    <property type="molecule type" value="Genomic_DNA"/>
</dbReference>
<name>A0A3B0P5T6_MYCSY</name>
<proteinExistence type="predicted"/>
<protein>
    <submittedName>
        <fullName evidence="1">Uncharacterized protein</fullName>
    </submittedName>
</protein>
<evidence type="ECO:0000313" key="1">
    <source>
        <dbReference type="EMBL" id="SYV92322.1"/>
    </source>
</evidence>
<sequence>MTQNCPNPLVAYDKTPCDIHGIEIKPIIIKVVSKLDSETYFVLNNSKKKNTPAIGHSNTLIEISKPTVAATPFPPLNLKYIG</sequence>
<dbReference type="Proteomes" id="UP000259328">
    <property type="component" value="Chromosome"/>
</dbReference>
<evidence type="ECO:0000313" key="2">
    <source>
        <dbReference type="Proteomes" id="UP000259328"/>
    </source>
</evidence>
<gene>
    <name evidence="1" type="primary">MCYN0021</name>
    <name evidence="1" type="ORF">NCTC10124_00039</name>
</gene>
<reference evidence="2" key="1">
    <citation type="submission" date="2018-06" db="EMBL/GenBank/DDBJ databases">
        <authorList>
            <consortium name="Pathogen Informatics"/>
        </authorList>
    </citation>
    <scope>NUCLEOTIDE SEQUENCE [LARGE SCALE GENOMIC DNA]</scope>
    <source>
        <strain evidence="2">NCTC10124</strain>
    </source>
</reference>